<dbReference type="PANTHER" id="PTHR43708:SF4">
    <property type="entry name" value="OXIDOREDUCTASE YCEM-RELATED"/>
    <property type="match status" value="1"/>
</dbReference>
<dbReference type="Proteomes" id="UP000241771">
    <property type="component" value="Unassembled WGS sequence"/>
</dbReference>
<accession>A0A2T3NAH3</accession>
<reference evidence="2 3" key="1">
    <citation type="submission" date="2018-01" db="EMBL/GenBank/DDBJ databases">
        <title>Whole genome sequencing of Histamine producing bacteria.</title>
        <authorList>
            <person name="Butler K."/>
        </authorList>
    </citation>
    <scope>NUCLEOTIDE SEQUENCE [LARGE SCALE GENOMIC DNA]</scope>
    <source>
        <strain evidence="2 3">DSM 100436</strain>
    </source>
</reference>
<dbReference type="InterPro" id="IPR036291">
    <property type="entry name" value="NAD(P)-bd_dom_sf"/>
</dbReference>
<name>A0A2T3NAH3_9GAMM</name>
<dbReference type="Gene3D" id="3.30.360.10">
    <property type="entry name" value="Dihydrodipicolinate Reductase, domain 2"/>
    <property type="match status" value="1"/>
</dbReference>
<dbReference type="InterPro" id="IPR051317">
    <property type="entry name" value="Gfo/Idh/MocA_oxidoreduct"/>
</dbReference>
<dbReference type="Gene3D" id="3.40.50.720">
    <property type="entry name" value="NAD(P)-binding Rossmann-like Domain"/>
    <property type="match status" value="1"/>
</dbReference>
<sequence>MKIGVIGLGDIAEKAHLPVLTQLAGVELVFCTRNPERLKYLAEKFRISEYYTDYKDLVKAGVDAVMIHSATSSHFEIARFFLDIGMPVFVDKPLASTYQECEQLHDLAEQKQQPLFVGFNRRYIPLYQAHLPSVTAPASPDVPLLSLRWEKNRYDLTSETRTFIFDDFIHPLDSTNIHGSISADDLFITSQFDSTAKDETKLARLDVQWQQGGTLFHASMNRLNGITNEVISATYRNLTYRFNSFVEGNKWQGNRHEIVKLADWTPMLASKGFYGMAEHWLDVIKTGKQAHDVTQRNLHSHYLAESVYQKVVASNV</sequence>
<organism evidence="2 3">
    <name type="scientific">Photobacterium sanctipauli</name>
    <dbReference type="NCBI Taxonomy" id="1342794"/>
    <lineage>
        <taxon>Bacteria</taxon>
        <taxon>Pseudomonadati</taxon>
        <taxon>Pseudomonadota</taxon>
        <taxon>Gammaproteobacteria</taxon>
        <taxon>Vibrionales</taxon>
        <taxon>Vibrionaceae</taxon>
        <taxon>Photobacterium</taxon>
    </lineage>
</organism>
<dbReference type="PANTHER" id="PTHR43708">
    <property type="entry name" value="CONSERVED EXPRESSED OXIDOREDUCTASE (EUROFUNG)"/>
    <property type="match status" value="1"/>
</dbReference>
<evidence type="ECO:0000313" key="3">
    <source>
        <dbReference type="Proteomes" id="UP000241771"/>
    </source>
</evidence>
<keyword evidence="3" id="KW-1185">Reference proteome</keyword>
<dbReference type="GO" id="GO:0000166">
    <property type="term" value="F:nucleotide binding"/>
    <property type="evidence" value="ECO:0007669"/>
    <property type="project" value="InterPro"/>
</dbReference>
<proteinExistence type="predicted"/>
<feature type="domain" description="Gfo/Idh/MocA-like oxidoreductase N-terminal" evidence="1">
    <location>
        <begin position="1"/>
        <end position="119"/>
    </location>
</feature>
<evidence type="ECO:0000259" key="1">
    <source>
        <dbReference type="Pfam" id="PF01408"/>
    </source>
</evidence>
<dbReference type="Pfam" id="PF01408">
    <property type="entry name" value="GFO_IDH_MocA"/>
    <property type="match status" value="1"/>
</dbReference>
<dbReference type="SUPFAM" id="SSF55347">
    <property type="entry name" value="Glyceraldehyde-3-phosphate dehydrogenase-like, C-terminal domain"/>
    <property type="match status" value="1"/>
</dbReference>
<evidence type="ECO:0000313" key="2">
    <source>
        <dbReference type="EMBL" id="PSW10754.1"/>
    </source>
</evidence>
<dbReference type="EMBL" id="PYMA01000026">
    <property type="protein sequence ID" value="PSW10754.1"/>
    <property type="molecule type" value="Genomic_DNA"/>
</dbReference>
<dbReference type="RefSeq" id="WP_107272617.1">
    <property type="nucleotide sequence ID" value="NZ_PYMA01000026.1"/>
</dbReference>
<dbReference type="InterPro" id="IPR000683">
    <property type="entry name" value="Gfo/Idh/MocA-like_OxRdtase_N"/>
</dbReference>
<dbReference type="SUPFAM" id="SSF51735">
    <property type="entry name" value="NAD(P)-binding Rossmann-fold domains"/>
    <property type="match status" value="1"/>
</dbReference>
<protein>
    <submittedName>
        <fullName evidence="2">Gfo/Idh/MocA family oxidoreductase</fullName>
    </submittedName>
</protein>
<dbReference type="AlphaFoldDB" id="A0A2T3NAH3"/>
<comment type="caution">
    <text evidence="2">The sequence shown here is derived from an EMBL/GenBank/DDBJ whole genome shotgun (WGS) entry which is preliminary data.</text>
</comment>
<gene>
    <name evidence="2" type="ORF">C9I98_24855</name>
</gene>